<evidence type="ECO:0000313" key="4">
    <source>
        <dbReference type="Proteomes" id="UP000799444"/>
    </source>
</evidence>
<dbReference type="Pfam" id="PF00172">
    <property type="entry name" value="Zn_clus"/>
    <property type="match status" value="1"/>
</dbReference>
<accession>A0A9P4UVY7</accession>
<dbReference type="InterPro" id="IPR036864">
    <property type="entry name" value="Zn2-C6_fun-type_DNA-bd_sf"/>
</dbReference>
<gene>
    <name evidence="3" type="ORF">EJ04DRAFT_139651</name>
</gene>
<dbReference type="CDD" id="cd12148">
    <property type="entry name" value="fungal_TF_MHR"/>
    <property type="match status" value="1"/>
</dbReference>
<reference evidence="3" key="1">
    <citation type="journal article" date="2020" name="Stud. Mycol.">
        <title>101 Dothideomycetes genomes: a test case for predicting lifestyles and emergence of pathogens.</title>
        <authorList>
            <person name="Haridas S."/>
            <person name="Albert R."/>
            <person name="Binder M."/>
            <person name="Bloem J."/>
            <person name="Labutti K."/>
            <person name="Salamov A."/>
            <person name="Andreopoulos B."/>
            <person name="Baker S."/>
            <person name="Barry K."/>
            <person name="Bills G."/>
            <person name="Bluhm B."/>
            <person name="Cannon C."/>
            <person name="Castanera R."/>
            <person name="Culley D."/>
            <person name="Daum C."/>
            <person name="Ezra D."/>
            <person name="Gonzalez J."/>
            <person name="Henrissat B."/>
            <person name="Kuo A."/>
            <person name="Liang C."/>
            <person name="Lipzen A."/>
            <person name="Lutzoni F."/>
            <person name="Magnuson J."/>
            <person name="Mondo S."/>
            <person name="Nolan M."/>
            <person name="Ohm R."/>
            <person name="Pangilinan J."/>
            <person name="Park H.-J."/>
            <person name="Ramirez L."/>
            <person name="Alfaro M."/>
            <person name="Sun H."/>
            <person name="Tritt A."/>
            <person name="Yoshinaga Y."/>
            <person name="Zwiers L.-H."/>
            <person name="Turgeon B."/>
            <person name="Goodwin S."/>
            <person name="Spatafora J."/>
            <person name="Crous P."/>
            <person name="Grigoriev I."/>
        </authorList>
    </citation>
    <scope>NUCLEOTIDE SEQUENCE</scope>
    <source>
        <strain evidence="3">CBS 125425</strain>
    </source>
</reference>
<evidence type="ECO:0000313" key="3">
    <source>
        <dbReference type="EMBL" id="KAF2727351.1"/>
    </source>
</evidence>
<dbReference type="SMART" id="SM00066">
    <property type="entry name" value="GAL4"/>
    <property type="match status" value="1"/>
</dbReference>
<dbReference type="InterPro" id="IPR021858">
    <property type="entry name" value="Fun_TF"/>
</dbReference>
<dbReference type="Gene3D" id="4.10.240.10">
    <property type="entry name" value="Zn(2)-C6 fungal-type DNA-binding domain"/>
    <property type="match status" value="1"/>
</dbReference>
<dbReference type="CDD" id="cd00067">
    <property type="entry name" value="GAL4"/>
    <property type="match status" value="1"/>
</dbReference>
<keyword evidence="1" id="KW-0539">Nucleus</keyword>
<dbReference type="GO" id="GO:0000981">
    <property type="term" value="F:DNA-binding transcription factor activity, RNA polymerase II-specific"/>
    <property type="evidence" value="ECO:0007669"/>
    <property type="project" value="InterPro"/>
</dbReference>
<evidence type="ECO:0000256" key="1">
    <source>
        <dbReference type="ARBA" id="ARBA00023242"/>
    </source>
</evidence>
<dbReference type="InterPro" id="IPR001138">
    <property type="entry name" value="Zn2Cys6_DnaBD"/>
</dbReference>
<dbReference type="PANTHER" id="PTHR38111:SF6">
    <property type="entry name" value="FINGER DOMAIN PROTEIN, PUTATIVE (AFU_ORTHOLOGUE AFUA_8G01940)-RELATED"/>
    <property type="match status" value="1"/>
</dbReference>
<keyword evidence="4" id="KW-1185">Reference proteome</keyword>
<sequence>MVGVPTSKGCLECIKLRLKCDETKPNCNRCTILNKSCPGYIRPAKFINGWKGSHKTKKPKTPMKDDAMTIRPKQSQSRAPIPTQTLKGDIEYLHGLIHWRTSPPREPRTLLPKSIAPLNLSRDVLFGKFIESAIPNPTMESGSFPTRDWLCAIPPRLGKSKALDDAVECLVQHYTGATANAQTLLLDSRQAYGRALQSLQRALNSKTEGSASETLCATMILGIYELFACTAQHSWIMHTGGVGRLMEWRGPARYVGSGNDFDRKMFIAIRGQLIMEAFIADTDTFVARPEWRRIFDSGAAPNSMKSLTDDLFRWMSKLPQLKRDLSRRWSEGERNERLSQCVALGKEMDSWYERFQPLFGPLETIPTAEIGMPFSYRFPNQWAASMWCHYHGARVILHGASKHFDLENPEVIETRVFHAEEICKAIYCASLEQASGLFGPYRVSFGLRMAHMAAIDPTMKKWIEEQLMQMAAKMEFMRFQLV</sequence>
<dbReference type="GO" id="GO:0008270">
    <property type="term" value="F:zinc ion binding"/>
    <property type="evidence" value="ECO:0007669"/>
    <property type="project" value="InterPro"/>
</dbReference>
<comment type="caution">
    <text evidence="3">The sequence shown here is derived from an EMBL/GenBank/DDBJ whole genome shotgun (WGS) entry which is preliminary data.</text>
</comment>
<dbReference type="InterPro" id="IPR053178">
    <property type="entry name" value="Osmoadaptation_assoc"/>
</dbReference>
<evidence type="ECO:0000259" key="2">
    <source>
        <dbReference type="PROSITE" id="PS50048"/>
    </source>
</evidence>
<feature type="domain" description="Zn(2)-C6 fungal-type" evidence="2">
    <location>
        <begin position="9"/>
        <end position="37"/>
    </location>
</feature>
<dbReference type="EMBL" id="ML996337">
    <property type="protein sequence ID" value="KAF2727351.1"/>
    <property type="molecule type" value="Genomic_DNA"/>
</dbReference>
<dbReference type="OrthoDB" id="3525185at2759"/>
<name>A0A9P4UVY7_9PLEO</name>
<dbReference type="PROSITE" id="PS50048">
    <property type="entry name" value="ZN2_CY6_FUNGAL_2"/>
    <property type="match status" value="1"/>
</dbReference>
<proteinExistence type="predicted"/>
<organism evidence="3 4">
    <name type="scientific">Polyplosphaeria fusca</name>
    <dbReference type="NCBI Taxonomy" id="682080"/>
    <lineage>
        <taxon>Eukaryota</taxon>
        <taxon>Fungi</taxon>
        <taxon>Dikarya</taxon>
        <taxon>Ascomycota</taxon>
        <taxon>Pezizomycotina</taxon>
        <taxon>Dothideomycetes</taxon>
        <taxon>Pleosporomycetidae</taxon>
        <taxon>Pleosporales</taxon>
        <taxon>Tetraplosphaeriaceae</taxon>
        <taxon>Polyplosphaeria</taxon>
    </lineage>
</organism>
<dbReference type="PANTHER" id="PTHR38111">
    <property type="entry name" value="ZN(2)-C6 FUNGAL-TYPE DOMAIN-CONTAINING PROTEIN-RELATED"/>
    <property type="match status" value="1"/>
</dbReference>
<dbReference type="AlphaFoldDB" id="A0A9P4UVY7"/>
<protein>
    <recommendedName>
        <fullName evidence="2">Zn(2)-C6 fungal-type domain-containing protein</fullName>
    </recommendedName>
</protein>
<dbReference type="Proteomes" id="UP000799444">
    <property type="component" value="Unassembled WGS sequence"/>
</dbReference>
<dbReference type="Pfam" id="PF11951">
    <property type="entry name" value="Fungal_trans_2"/>
    <property type="match status" value="1"/>
</dbReference>
<dbReference type="SUPFAM" id="SSF57701">
    <property type="entry name" value="Zn2/Cys6 DNA-binding domain"/>
    <property type="match status" value="1"/>
</dbReference>